<name>A0A7Z3CAP2_PSEFL</name>
<dbReference type="GO" id="GO:0003677">
    <property type="term" value="F:DNA binding"/>
    <property type="evidence" value="ECO:0007669"/>
    <property type="project" value="UniProtKB-KW"/>
</dbReference>
<dbReference type="PROSITE" id="PS00622">
    <property type="entry name" value="HTH_LUXR_1"/>
    <property type="match status" value="1"/>
</dbReference>
<dbReference type="Proteomes" id="UP000501669">
    <property type="component" value="Chromosome"/>
</dbReference>
<dbReference type="SMART" id="SM00448">
    <property type="entry name" value="REC"/>
    <property type="match status" value="1"/>
</dbReference>
<keyword evidence="1 5" id="KW-0597">Phosphoprotein</keyword>
<dbReference type="CDD" id="cd06170">
    <property type="entry name" value="LuxR_C_like"/>
    <property type="match status" value="1"/>
</dbReference>
<evidence type="ECO:0000313" key="8">
    <source>
        <dbReference type="EMBL" id="QJP98567.1"/>
    </source>
</evidence>
<dbReference type="PROSITE" id="PS50110">
    <property type="entry name" value="RESPONSE_REGULATORY"/>
    <property type="match status" value="1"/>
</dbReference>
<dbReference type="Gene3D" id="3.40.50.2300">
    <property type="match status" value="1"/>
</dbReference>
<dbReference type="SMART" id="SM00421">
    <property type="entry name" value="HTH_LUXR"/>
    <property type="match status" value="1"/>
</dbReference>
<dbReference type="PROSITE" id="PS50043">
    <property type="entry name" value="HTH_LUXR_2"/>
    <property type="match status" value="1"/>
</dbReference>
<evidence type="ECO:0000256" key="5">
    <source>
        <dbReference type="PROSITE-ProRule" id="PRU00169"/>
    </source>
</evidence>
<dbReference type="GO" id="GO:0000160">
    <property type="term" value="P:phosphorelay signal transduction system"/>
    <property type="evidence" value="ECO:0007669"/>
    <property type="project" value="InterPro"/>
</dbReference>
<feature type="domain" description="Response regulatory" evidence="7">
    <location>
        <begin position="1"/>
        <end position="114"/>
    </location>
</feature>
<feature type="modified residue" description="4-aspartylphosphate" evidence="5">
    <location>
        <position position="49"/>
    </location>
</feature>
<organism evidence="8 9">
    <name type="scientific">Pseudomonas fluorescens</name>
    <dbReference type="NCBI Taxonomy" id="294"/>
    <lineage>
        <taxon>Bacteria</taxon>
        <taxon>Pseudomonadati</taxon>
        <taxon>Pseudomonadota</taxon>
        <taxon>Gammaproteobacteria</taxon>
        <taxon>Pseudomonadales</taxon>
        <taxon>Pseudomonadaceae</taxon>
        <taxon>Pseudomonas</taxon>
    </lineage>
</organism>
<evidence type="ECO:0000313" key="9">
    <source>
        <dbReference type="Proteomes" id="UP000501669"/>
    </source>
</evidence>
<dbReference type="RefSeq" id="WP_085703082.1">
    <property type="nucleotide sequence ID" value="NZ_CP027561.1"/>
</dbReference>
<keyword evidence="3 8" id="KW-0238">DNA-binding</keyword>
<dbReference type="InterPro" id="IPR039420">
    <property type="entry name" value="WalR-like"/>
</dbReference>
<dbReference type="PANTHER" id="PTHR43214:SF41">
    <property type="entry name" value="NITRATE_NITRITE RESPONSE REGULATOR PROTEIN NARP"/>
    <property type="match status" value="1"/>
</dbReference>
<dbReference type="SUPFAM" id="SSF52172">
    <property type="entry name" value="CheY-like"/>
    <property type="match status" value="1"/>
</dbReference>
<dbReference type="InterPro" id="IPR000792">
    <property type="entry name" value="Tscrpt_reg_LuxR_C"/>
</dbReference>
<dbReference type="InterPro" id="IPR058245">
    <property type="entry name" value="NreC/VraR/RcsB-like_REC"/>
</dbReference>
<evidence type="ECO:0000259" key="6">
    <source>
        <dbReference type="PROSITE" id="PS50043"/>
    </source>
</evidence>
<evidence type="ECO:0000259" key="7">
    <source>
        <dbReference type="PROSITE" id="PS50110"/>
    </source>
</evidence>
<accession>A0A7Z3CAP2</accession>
<proteinExistence type="predicted"/>
<dbReference type="Pfam" id="PF00196">
    <property type="entry name" value="GerE"/>
    <property type="match status" value="1"/>
</dbReference>
<dbReference type="EMBL" id="CP027561">
    <property type="protein sequence ID" value="QJP98567.1"/>
    <property type="molecule type" value="Genomic_DNA"/>
</dbReference>
<dbReference type="InterPro" id="IPR011006">
    <property type="entry name" value="CheY-like_superfamily"/>
</dbReference>
<dbReference type="CDD" id="cd17535">
    <property type="entry name" value="REC_NarL-like"/>
    <property type="match status" value="1"/>
</dbReference>
<sequence>MIVDDHPIIRVGVRMLLKEENFDIVAETGDGAEAVQMVRTHAPQLLILDIAMPMLDGLEVLTRIGTYGLTTKVLIFTSQEPNFFARRCMQAGAAGYVCKTGDFAELRRAVRAIMSGYPFFPELPTSSVCRTDTEKSEQLMIQNLSNRELAILQQLARGFSNKEIGEAMLLSNKTVSTYKTRLAEKLQVRSVVYLADFAKRNNLI</sequence>
<evidence type="ECO:0000256" key="4">
    <source>
        <dbReference type="ARBA" id="ARBA00023163"/>
    </source>
</evidence>
<evidence type="ECO:0000256" key="2">
    <source>
        <dbReference type="ARBA" id="ARBA00023015"/>
    </source>
</evidence>
<protein>
    <submittedName>
        <fullName evidence="8">DNA-binding response regulator</fullName>
    </submittedName>
</protein>
<evidence type="ECO:0000256" key="1">
    <source>
        <dbReference type="ARBA" id="ARBA00022553"/>
    </source>
</evidence>
<dbReference type="Pfam" id="PF00072">
    <property type="entry name" value="Response_reg"/>
    <property type="match status" value="1"/>
</dbReference>
<evidence type="ECO:0000256" key="3">
    <source>
        <dbReference type="ARBA" id="ARBA00023125"/>
    </source>
</evidence>
<gene>
    <name evidence="8" type="ORF">C6Y56_14450</name>
</gene>
<reference evidence="8 9" key="1">
    <citation type="submission" date="2018-03" db="EMBL/GenBank/DDBJ databases">
        <title>Complete genome sequence of Pseudomonas fluorescens sp. G7.</title>
        <authorList>
            <person name="Gao C.-H."/>
            <person name="Li Z."/>
            <person name="Cai P."/>
        </authorList>
    </citation>
    <scope>NUCLEOTIDE SEQUENCE [LARGE SCALE GENOMIC DNA]</scope>
    <source>
        <strain evidence="8 9">G7</strain>
    </source>
</reference>
<dbReference type="PANTHER" id="PTHR43214">
    <property type="entry name" value="TWO-COMPONENT RESPONSE REGULATOR"/>
    <property type="match status" value="1"/>
</dbReference>
<feature type="domain" description="HTH luxR-type" evidence="6">
    <location>
        <begin position="137"/>
        <end position="202"/>
    </location>
</feature>
<keyword evidence="2" id="KW-0805">Transcription regulation</keyword>
<keyword evidence="4" id="KW-0804">Transcription</keyword>
<dbReference type="PRINTS" id="PR00038">
    <property type="entry name" value="HTHLUXR"/>
</dbReference>
<dbReference type="AlphaFoldDB" id="A0A7Z3CAP2"/>
<dbReference type="InterPro" id="IPR001789">
    <property type="entry name" value="Sig_transdc_resp-reg_receiver"/>
</dbReference>
<dbReference type="GO" id="GO:0006355">
    <property type="term" value="P:regulation of DNA-templated transcription"/>
    <property type="evidence" value="ECO:0007669"/>
    <property type="project" value="InterPro"/>
</dbReference>